<feature type="compositionally biased region" description="Basic and acidic residues" evidence="1">
    <location>
        <begin position="85"/>
        <end position="107"/>
    </location>
</feature>
<protein>
    <submittedName>
        <fullName evidence="2">Uncharacterized protein</fullName>
    </submittedName>
</protein>
<dbReference type="AlphaFoldDB" id="A0A917Y327"/>
<dbReference type="Proteomes" id="UP000600365">
    <property type="component" value="Unassembled WGS sequence"/>
</dbReference>
<reference evidence="2 3" key="1">
    <citation type="journal article" date="2014" name="Int. J. Syst. Evol. Microbiol.">
        <title>Complete genome sequence of Corynebacterium casei LMG S-19264T (=DSM 44701T), isolated from a smear-ripened cheese.</title>
        <authorList>
            <consortium name="US DOE Joint Genome Institute (JGI-PGF)"/>
            <person name="Walter F."/>
            <person name="Albersmeier A."/>
            <person name="Kalinowski J."/>
            <person name="Ruckert C."/>
        </authorList>
    </citation>
    <scope>NUCLEOTIDE SEQUENCE [LARGE SCALE GENOMIC DNA]</scope>
    <source>
        <strain evidence="2 3">CGMCC 4.7111</strain>
    </source>
</reference>
<evidence type="ECO:0000256" key="1">
    <source>
        <dbReference type="SAM" id="MobiDB-lite"/>
    </source>
</evidence>
<evidence type="ECO:0000313" key="3">
    <source>
        <dbReference type="Proteomes" id="UP000600365"/>
    </source>
</evidence>
<feature type="region of interest" description="Disordered" evidence="1">
    <location>
        <begin position="82"/>
        <end position="107"/>
    </location>
</feature>
<organism evidence="2 3">
    <name type="scientific">Streptomyces albiflavescens</name>
    <dbReference type="NCBI Taxonomy" id="1623582"/>
    <lineage>
        <taxon>Bacteria</taxon>
        <taxon>Bacillati</taxon>
        <taxon>Actinomycetota</taxon>
        <taxon>Actinomycetes</taxon>
        <taxon>Kitasatosporales</taxon>
        <taxon>Streptomycetaceae</taxon>
        <taxon>Streptomyces</taxon>
    </lineage>
</organism>
<keyword evidence="3" id="KW-1185">Reference proteome</keyword>
<gene>
    <name evidence="2" type="ORF">GCM10011579_035000</name>
</gene>
<name>A0A917Y327_9ACTN</name>
<evidence type="ECO:0000313" key="2">
    <source>
        <dbReference type="EMBL" id="GGN64982.1"/>
    </source>
</evidence>
<dbReference type="EMBL" id="BMMM01000005">
    <property type="protein sequence ID" value="GGN64982.1"/>
    <property type="molecule type" value="Genomic_DNA"/>
</dbReference>
<sequence>MRTSYWSDQKYGAVSGAGAGTPHVPVLVLGLVAERQRVGVQVPPEEVLGQRRTVIGGAAFLSHDDDLAVGALCAQRADRAQACQRRSDDGDAPHAGSRREVSHMTQR</sequence>
<comment type="caution">
    <text evidence="2">The sequence shown here is derived from an EMBL/GenBank/DDBJ whole genome shotgun (WGS) entry which is preliminary data.</text>
</comment>
<proteinExistence type="predicted"/>
<accession>A0A917Y327</accession>